<evidence type="ECO:0000313" key="1">
    <source>
        <dbReference type="EMBL" id="RAI79186.1"/>
    </source>
</evidence>
<dbReference type="EMBL" id="MJBI02000010">
    <property type="protein sequence ID" value="RAI79186.1"/>
    <property type="molecule type" value="Genomic_DNA"/>
</dbReference>
<dbReference type="Proteomes" id="UP000229523">
    <property type="component" value="Unassembled WGS sequence"/>
</dbReference>
<proteinExistence type="predicted"/>
<reference evidence="1 2" key="1">
    <citation type="journal article" date="2018" name="Front. Microbiol.">
        <title>Description and Comparative Genomics of Macrococcus caseolyticus subsp. hominis subsp. nov., Macrococcus goetzii sp. nov., Macrococcus epidermidis sp. nov., and Macrococcus bohemicus sp. nov., Novel Macrococci From Human Clinical Material With Virulence Potential and Suspected Uptake of Foreign DNA by Natural Transformation.</title>
        <authorList>
            <person name="Maslanova I."/>
            <person name="Wertheimer Z."/>
            <person name="Sedlacek I."/>
            <person name="Svec P."/>
            <person name="Indrakova A."/>
            <person name="Kovarovic V."/>
            <person name="Schumann P."/>
            <person name="Sproer C."/>
            <person name="Kralova S."/>
            <person name="Sedo O."/>
            <person name="Kristofova L."/>
            <person name="Vrbovska V."/>
            <person name="Fuzik T."/>
            <person name="Petras P."/>
            <person name="Zdrahal Z."/>
            <person name="Ruzickova V."/>
            <person name="Doskar J."/>
            <person name="Pantucek R."/>
        </authorList>
    </citation>
    <scope>NUCLEOTIDE SEQUENCE [LARGE SCALE GENOMIC DNA]</scope>
    <source>
        <strain evidence="1 2">CCM 4927</strain>
    </source>
</reference>
<gene>
    <name evidence="1" type="ORF">BFS35_012600</name>
</gene>
<name>A0A2G5NUI5_9STAP</name>
<evidence type="ECO:0000313" key="2">
    <source>
        <dbReference type="Proteomes" id="UP000229523"/>
    </source>
</evidence>
<dbReference type="RefSeq" id="WP_099577065.1">
    <property type="nucleotide sequence ID" value="NZ_MJBI02000010.1"/>
</dbReference>
<accession>A0A2G5NUI5</accession>
<dbReference type="GO" id="GO:0016740">
    <property type="term" value="F:transferase activity"/>
    <property type="evidence" value="ECO:0007669"/>
    <property type="project" value="UniProtKB-KW"/>
</dbReference>
<dbReference type="AlphaFoldDB" id="A0A2G5NUI5"/>
<organism evidence="1 2">
    <name type="scientific">Macrococcoides goetzii</name>
    <dbReference type="NCBI Taxonomy" id="1891097"/>
    <lineage>
        <taxon>Bacteria</taxon>
        <taxon>Bacillati</taxon>
        <taxon>Bacillota</taxon>
        <taxon>Bacilli</taxon>
        <taxon>Bacillales</taxon>
        <taxon>Staphylococcaceae</taxon>
        <taxon>Macrococcoides</taxon>
    </lineage>
</organism>
<sequence length="371" mass="43719">MTIYTKYADIPFNEVDISPFNKAYIQYMMRGIHHGIENVNARVEVILLNGQLIPYSVKDGGKNASWIHSFTGQYIDEMISEVNRMEMPNIVRSLAHQLLNVGRTVLGLTGEKTVTVFPSFMSTTMYEDFQFDQLQEITRILVARFPKHAIIYRTLNDKFHQYKMKQLDDVGYEAMISRAIYIFDPDDKHTKNERKDLKKDMKRFEKSGLTFTNEIRDDEFHQLMPLYKQVYLDKYSDFNPHYTEAFFKFLYKEMELTWFILKDNERIVSFMGVSQTANVLFPAYFGMDQSVKGLYFMTSGLLYHFAKEHGYKINNSAGAKDYKLARGSRPYLEYHYVYYKHLKLIPFLSYALFTKVATPLGKFLLEKLQFK</sequence>
<dbReference type="Pfam" id="PF04339">
    <property type="entry name" value="FemAB_like"/>
    <property type="match status" value="1"/>
</dbReference>
<dbReference type="InterPro" id="IPR007434">
    <property type="entry name" value="FemAB-like"/>
</dbReference>
<dbReference type="InterPro" id="IPR016181">
    <property type="entry name" value="Acyl_CoA_acyltransferase"/>
</dbReference>
<comment type="caution">
    <text evidence="1">The sequence shown here is derived from an EMBL/GenBank/DDBJ whole genome shotgun (WGS) entry which is preliminary data.</text>
</comment>
<keyword evidence="2" id="KW-1185">Reference proteome</keyword>
<protein>
    <submittedName>
        <fullName evidence="1">GNAT family N-acetyltransferase</fullName>
    </submittedName>
</protein>
<dbReference type="SUPFAM" id="SSF55729">
    <property type="entry name" value="Acyl-CoA N-acyltransferases (Nat)"/>
    <property type="match status" value="1"/>
</dbReference>
<dbReference type="Gene3D" id="3.40.630.30">
    <property type="match status" value="1"/>
</dbReference>